<evidence type="ECO:0008006" key="3">
    <source>
        <dbReference type="Google" id="ProtNLM"/>
    </source>
</evidence>
<accession>A0ABP5R5Q1</accession>
<dbReference type="Proteomes" id="UP001501474">
    <property type="component" value="Unassembled WGS sequence"/>
</dbReference>
<proteinExistence type="predicted"/>
<keyword evidence="2" id="KW-1185">Reference proteome</keyword>
<reference evidence="2" key="1">
    <citation type="journal article" date="2019" name="Int. J. Syst. Evol. Microbiol.">
        <title>The Global Catalogue of Microorganisms (GCM) 10K type strain sequencing project: providing services to taxonomists for standard genome sequencing and annotation.</title>
        <authorList>
            <consortium name="The Broad Institute Genomics Platform"/>
            <consortium name="The Broad Institute Genome Sequencing Center for Infectious Disease"/>
            <person name="Wu L."/>
            <person name="Ma J."/>
        </authorList>
    </citation>
    <scope>NUCLEOTIDE SEQUENCE [LARGE SCALE GENOMIC DNA]</scope>
    <source>
        <strain evidence="2">JCM 3053</strain>
    </source>
</reference>
<gene>
    <name evidence="1" type="ORF">GCM10010104_53070</name>
</gene>
<organism evidence="1 2">
    <name type="scientific">Streptomyces indiaensis</name>
    <dbReference type="NCBI Taxonomy" id="284033"/>
    <lineage>
        <taxon>Bacteria</taxon>
        <taxon>Bacillati</taxon>
        <taxon>Actinomycetota</taxon>
        <taxon>Actinomycetes</taxon>
        <taxon>Kitasatosporales</taxon>
        <taxon>Streptomycetaceae</taxon>
        <taxon>Streptomyces</taxon>
    </lineage>
</organism>
<evidence type="ECO:0000313" key="2">
    <source>
        <dbReference type="Proteomes" id="UP001501474"/>
    </source>
</evidence>
<comment type="caution">
    <text evidence="1">The sequence shown here is derived from an EMBL/GenBank/DDBJ whole genome shotgun (WGS) entry which is preliminary data.</text>
</comment>
<evidence type="ECO:0000313" key="1">
    <source>
        <dbReference type="EMBL" id="GAA2249929.1"/>
    </source>
</evidence>
<sequence length="102" mass="11131">MTGGAGDNAVAGRLLPWSGTDGRPCYLVGDGTGYVSRLADEIEDVQIDMADRLLGHAAELLEERRVTGAELRYLARRLSESLRDVVRIAESRGARLVRPPRP</sequence>
<dbReference type="RefSeq" id="WP_234850458.1">
    <property type="nucleotide sequence ID" value="NZ_BAAART010000136.1"/>
</dbReference>
<dbReference type="EMBL" id="BAAART010000136">
    <property type="protein sequence ID" value="GAA2249929.1"/>
    <property type="molecule type" value="Genomic_DNA"/>
</dbReference>
<name>A0ABP5R5Q1_9ACTN</name>
<protein>
    <recommendedName>
        <fullName evidence="3">ANTAR domain-containing protein</fullName>
    </recommendedName>
</protein>